<proteinExistence type="predicted"/>
<evidence type="ECO:0000313" key="10">
    <source>
        <dbReference type="Proteomes" id="UP000000231"/>
    </source>
</evidence>
<keyword evidence="2 6" id="KW-0349">Heme</keyword>
<feature type="chain" id="PRO_5002673703" evidence="7">
    <location>
        <begin position="23"/>
        <end position="121"/>
    </location>
</feature>
<evidence type="ECO:0000259" key="8">
    <source>
        <dbReference type="PROSITE" id="PS51007"/>
    </source>
</evidence>
<evidence type="ECO:0000256" key="6">
    <source>
        <dbReference type="PROSITE-ProRule" id="PRU00433"/>
    </source>
</evidence>
<dbReference type="GeneID" id="31481274"/>
<accession>A4SXB0</accession>
<dbReference type="InterPro" id="IPR009056">
    <property type="entry name" value="Cyt_c-like_dom"/>
</dbReference>
<evidence type="ECO:0000313" key="9">
    <source>
        <dbReference type="EMBL" id="ABP34124.1"/>
    </source>
</evidence>
<evidence type="ECO:0000256" key="4">
    <source>
        <dbReference type="ARBA" id="ARBA00022982"/>
    </source>
</evidence>
<dbReference type="KEGG" id="pnu:Pnuc_0908"/>
<dbReference type="GO" id="GO:0046872">
    <property type="term" value="F:metal ion binding"/>
    <property type="evidence" value="ECO:0007669"/>
    <property type="project" value="UniProtKB-KW"/>
</dbReference>
<dbReference type="Proteomes" id="UP000000231">
    <property type="component" value="Chromosome"/>
</dbReference>
<dbReference type="GO" id="GO:0020037">
    <property type="term" value="F:heme binding"/>
    <property type="evidence" value="ECO:0007669"/>
    <property type="project" value="InterPro"/>
</dbReference>
<reference evidence="9 10" key="1">
    <citation type="journal article" date="2012" name="Stand. Genomic Sci.">
        <title>Complete genome sequence of Polynucleobacter necessarius subsp. asymbioticus type strain (QLW-P1DMWA-1(T)).</title>
        <authorList>
            <person name="Meincke L."/>
            <person name="Copeland A."/>
            <person name="Lapidus A."/>
            <person name="Lucas S."/>
            <person name="Berry K.W."/>
            <person name="Del Rio T.G."/>
            <person name="Hammon N."/>
            <person name="Dalin E."/>
            <person name="Tice H."/>
            <person name="Pitluck S."/>
            <person name="Richardson P."/>
            <person name="Bruce D."/>
            <person name="Goodwin L."/>
            <person name="Han C."/>
            <person name="Tapia R."/>
            <person name="Detter J.C."/>
            <person name="Schmutz J."/>
            <person name="Brettin T."/>
            <person name="Larimer F."/>
            <person name="Land M."/>
            <person name="Hauser L."/>
            <person name="Kyrpides N.C."/>
            <person name="Ivanova N."/>
            <person name="Goker M."/>
            <person name="Woyke T."/>
            <person name="Wu Q.L."/>
            <person name="Pockl M."/>
            <person name="Hahn M.W."/>
            <person name="Klenk H.P."/>
        </authorList>
    </citation>
    <scope>NUCLEOTIDE SEQUENCE [LARGE SCALE GENOMIC DNA]</scope>
    <source>
        <strain evidence="10">DSM 18221 / CIP 109841 / QLW-P1DMWA-1</strain>
    </source>
</reference>
<dbReference type="AlphaFoldDB" id="A4SXB0"/>
<dbReference type="PROSITE" id="PS51007">
    <property type="entry name" value="CYTC"/>
    <property type="match status" value="1"/>
</dbReference>
<dbReference type="GO" id="GO:0009055">
    <property type="term" value="F:electron transfer activity"/>
    <property type="evidence" value="ECO:0007669"/>
    <property type="project" value="InterPro"/>
</dbReference>
<organism evidence="9 10">
    <name type="scientific">Polynucleobacter asymbioticus (strain DSM 18221 / CIP 109841 / QLW-P1DMWA-1)</name>
    <name type="common">Polynucleobacter necessarius subsp. asymbioticus</name>
    <dbReference type="NCBI Taxonomy" id="312153"/>
    <lineage>
        <taxon>Bacteria</taxon>
        <taxon>Pseudomonadati</taxon>
        <taxon>Pseudomonadota</taxon>
        <taxon>Betaproteobacteria</taxon>
        <taxon>Burkholderiales</taxon>
        <taxon>Burkholderiaceae</taxon>
        <taxon>Polynucleobacter</taxon>
    </lineage>
</organism>
<keyword evidence="3 6" id="KW-0479">Metal-binding</keyword>
<dbReference type="SUPFAM" id="SSF46626">
    <property type="entry name" value="Cytochrome c"/>
    <property type="match status" value="1"/>
</dbReference>
<dbReference type="HOGENOM" id="CLU_128253_1_0_4"/>
<dbReference type="Gene3D" id="1.10.760.10">
    <property type="entry name" value="Cytochrome c-like domain"/>
    <property type="match status" value="1"/>
</dbReference>
<keyword evidence="4" id="KW-0249">Electron transport</keyword>
<dbReference type="EMBL" id="CP000655">
    <property type="protein sequence ID" value="ABP34124.1"/>
    <property type="molecule type" value="Genomic_DNA"/>
</dbReference>
<gene>
    <name evidence="9" type="ordered locus">Pnuc_0908</name>
</gene>
<keyword evidence="7" id="KW-0732">Signal</keyword>
<dbReference type="PANTHER" id="PTHR33751:SF9">
    <property type="entry name" value="CYTOCHROME C4"/>
    <property type="match status" value="1"/>
</dbReference>
<feature type="domain" description="Cytochrome c" evidence="8">
    <location>
        <begin position="23"/>
        <end position="114"/>
    </location>
</feature>
<keyword evidence="1" id="KW-0813">Transport</keyword>
<evidence type="ECO:0000256" key="2">
    <source>
        <dbReference type="ARBA" id="ARBA00022617"/>
    </source>
</evidence>
<protein>
    <submittedName>
        <fullName evidence="9">Cytochrome c, class I</fullName>
    </submittedName>
</protein>
<dbReference type="InterPro" id="IPR036909">
    <property type="entry name" value="Cyt_c-like_dom_sf"/>
</dbReference>
<evidence type="ECO:0000256" key="5">
    <source>
        <dbReference type="ARBA" id="ARBA00023004"/>
    </source>
</evidence>
<feature type="signal peptide" evidence="7">
    <location>
        <begin position="1"/>
        <end position="22"/>
    </location>
</feature>
<evidence type="ECO:0000256" key="7">
    <source>
        <dbReference type="SAM" id="SignalP"/>
    </source>
</evidence>
<dbReference type="PANTHER" id="PTHR33751">
    <property type="entry name" value="CBB3-TYPE CYTOCHROME C OXIDASE SUBUNIT FIXP"/>
    <property type="match status" value="1"/>
</dbReference>
<keyword evidence="5 6" id="KW-0408">Iron</keyword>
<sequence length="121" mass="12890">MKLALVTAVLLSSIGLVNVANAASIDKGQALVEKGNCVSCHGAGLNAPIMPTYPKLAGQYPDYLYYALKAYEVGDTNHLYGRNNATMSSLIKAQTTPLTDQDLRDIAAYIASLPGNFVIKK</sequence>
<dbReference type="RefSeq" id="WP_011902749.1">
    <property type="nucleotide sequence ID" value="NC_009379.1"/>
</dbReference>
<evidence type="ECO:0000256" key="3">
    <source>
        <dbReference type="ARBA" id="ARBA00022723"/>
    </source>
</evidence>
<dbReference type="eggNOG" id="COG2863">
    <property type="taxonomic scope" value="Bacteria"/>
</dbReference>
<dbReference type="InterPro" id="IPR050597">
    <property type="entry name" value="Cytochrome_c_Oxidase_Subunit"/>
</dbReference>
<evidence type="ECO:0000256" key="1">
    <source>
        <dbReference type="ARBA" id="ARBA00022448"/>
    </source>
</evidence>
<name>A4SXB0_POLAQ</name>
<dbReference type="Pfam" id="PF00034">
    <property type="entry name" value="Cytochrom_C"/>
    <property type="match status" value="1"/>
</dbReference>
<keyword evidence="10" id="KW-1185">Reference proteome</keyword>